<comment type="caution">
    <text evidence="1">The sequence shown here is derived from an EMBL/GenBank/DDBJ whole genome shotgun (WGS) entry which is preliminary data.</text>
</comment>
<evidence type="ECO:0000313" key="1">
    <source>
        <dbReference type="EMBL" id="KAF0747370.1"/>
    </source>
</evidence>
<accession>A0A6G0Y1P8</accession>
<dbReference type="GO" id="GO:0016787">
    <property type="term" value="F:hydrolase activity"/>
    <property type="evidence" value="ECO:0007669"/>
    <property type="project" value="UniProtKB-KW"/>
</dbReference>
<sequence length="183" mass="21641">MYCCFIDISLNTRTIREYFYNETICFTLLEQQDCNYIVVVAIYVVLQQPVMHQRVRSYIWIFHKTDRKLCKHYYQLIKMYGLAYQTIDAIIVITLEVMKITNLKLRGVPSNILEIDEARYKPHATLLHIGQNMISGHYIACQWPASSLDKSVRALTLYTRKLLYLMNAQWSDEMFGFKSILYA</sequence>
<dbReference type="EMBL" id="VUJU01006869">
    <property type="protein sequence ID" value="KAF0747370.1"/>
    <property type="molecule type" value="Genomic_DNA"/>
</dbReference>
<keyword evidence="2" id="KW-1185">Reference proteome</keyword>
<keyword evidence="1" id="KW-0378">Hydrolase</keyword>
<proteinExistence type="predicted"/>
<name>A0A6G0Y1P8_APHCR</name>
<organism evidence="1 2">
    <name type="scientific">Aphis craccivora</name>
    <name type="common">Cowpea aphid</name>
    <dbReference type="NCBI Taxonomy" id="307492"/>
    <lineage>
        <taxon>Eukaryota</taxon>
        <taxon>Metazoa</taxon>
        <taxon>Ecdysozoa</taxon>
        <taxon>Arthropoda</taxon>
        <taxon>Hexapoda</taxon>
        <taxon>Insecta</taxon>
        <taxon>Pterygota</taxon>
        <taxon>Neoptera</taxon>
        <taxon>Paraneoptera</taxon>
        <taxon>Hemiptera</taxon>
        <taxon>Sternorrhyncha</taxon>
        <taxon>Aphidomorpha</taxon>
        <taxon>Aphidoidea</taxon>
        <taxon>Aphididae</taxon>
        <taxon>Aphidini</taxon>
        <taxon>Aphis</taxon>
        <taxon>Aphis</taxon>
    </lineage>
</organism>
<reference evidence="1 2" key="1">
    <citation type="submission" date="2019-08" db="EMBL/GenBank/DDBJ databases">
        <title>Whole genome of Aphis craccivora.</title>
        <authorList>
            <person name="Voronova N.V."/>
            <person name="Shulinski R.S."/>
            <person name="Bandarenka Y.V."/>
            <person name="Zhorov D.G."/>
            <person name="Warner D."/>
        </authorList>
    </citation>
    <scope>NUCLEOTIDE SEQUENCE [LARGE SCALE GENOMIC DNA]</scope>
    <source>
        <strain evidence="1">180601</strain>
        <tissue evidence="1">Whole Body</tissue>
    </source>
</reference>
<dbReference type="Proteomes" id="UP000478052">
    <property type="component" value="Unassembled WGS sequence"/>
</dbReference>
<gene>
    <name evidence="1" type="ORF">FWK35_00011668</name>
</gene>
<evidence type="ECO:0000313" key="2">
    <source>
        <dbReference type="Proteomes" id="UP000478052"/>
    </source>
</evidence>
<protein>
    <submittedName>
        <fullName evidence="1">Ubiquitin carboxyl-terminal hydrolase 25-like</fullName>
    </submittedName>
</protein>
<dbReference type="AlphaFoldDB" id="A0A6G0Y1P8"/>